<dbReference type="EC" id="3.1.26.4" evidence="2"/>
<sequence>MDQILQGLDHVTCFLDDILVTASTKEEHIRKLDKVLTRLERYGLKVKLSKCQFMQSSVEYLGHRIDKEGLHPTDEK</sequence>
<evidence type="ECO:0000313" key="4">
    <source>
        <dbReference type="EMBL" id="KAL0160061.1"/>
    </source>
</evidence>
<comment type="similarity">
    <text evidence="1">Belongs to the beta type-B retroviral polymerase family. HERV class-II K(HML-2) pol subfamily.</text>
</comment>
<dbReference type="PANTHER" id="PTHR37984">
    <property type="entry name" value="PROTEIN CBG26694"/>
    <property type="match status" value="1"/>
</dbReference>
<evidence type="ECO:0000259" key="3">
    <source>
        <dbReference type="PROSITE" id="PS50878"/>
    </source>
</evidence>
<evidence type="ECO:0000256" key="2">
    <source>
        <dbReference type="ARBA" id="ARBA00012180"/>
    </source>
</evidence>
<dbReference type="Gene3D" id="3.30.70.270">
    <property type="match status" value="1"/>
</dbReference>
<accession>A0ABD0NFQ6</accession>
<name>A0ABD0NFQ6_CIRMR</name>
<evidence type="ECO:0000256" key="1">
    <source>
        <dbReference type="ARBA" id="ARBA00010879"/>
    </source>
</evidence>
<dbReference type="PANTHER" id="PTHR37984:SF10">
    <property type="entry name" value="RIBONUCLEASE H"/>
    <property type="match status" value="1"/>
</dbReference>
<dbReference type="EMBL" id="JAMKFB020000022">
    <property type="protein sequence ID" value="KAL0160061.1"/>
    <property type="molecule type" value="Genomic_DNA"/>
</dbReference>
<dbReference type="Proteomes" id="UP001529510">
    <property type="component" value="Unassembled WGS sequence"/>
</dbReference>
<dbReference type="InterPro" id="IPR043502">
    <property type="entry name" value="DNA/RNA_pol_sf"/>
</dbReference>
<evidence type="ECO:0000313" key="5">
    <source>
        <dbReference type="Proteomes" id="UP001529510"/>
    </source>
</evidence>
<dbReference type="Pfam" id="PF00078">
    <property type="entry name" value="RVT_1"/>
    <property type="match status" value="1"/>
</dbReference>
<feature type="non-terminal residue" evidence="4">
    <location>
        <position position="76"/>
    </location>
</feature>
<feature type="domain" description="Reverse transcriptase" evidence="3">
    <location>
        <begin position="1"/>
        <end position="65"/>
    </location>
</feature>
<dbReference type="FunFam" id="3.30.70.270:FF:000003">
    <property type="entry name" value="Transposon Ty3-G Gag-Pol polyprotein"/>
    <property type="match status" value="1"/>
</dbReference>
<dbReference type="SUPFAM" id="SSF56672">
    <property type="entry name" value="DNA/RNA polymerases"/>
    <property type="match status" value="1"/>
</dbReference>
<dbReference type="AlphaFoldDB" id="A0ABD0NFQ6"/>
<dbReference type="InterPro" id="IPR050951">
    <property type="entry name" value="Retrovirus_Pol_polyprotein"/>
</dbReference>
<reference evidence="4 5" key="1">
    <citation type="submission" date="2024-05" db="EMBL/GenBank/DDBJ databases">
        <title>Genome sequencing and assembly of Indian major carp, Cirrhinus mrigala (Hamilton, 1822).</title>
        <authorList>
            <person name="Mohindra V."/>
            <person name="Chowdhury L.M."/>
            <person name="Lal K."/>
            <person name="Jena J.K."/>
        </authorList>
    </citation>
    <scope>NUCLEOTIDE SEQUENCE [LARGE SCALE GENOMIC DNA]</scope>
    <source>
        <strain evidence="4">CM1030</strain>
        <tissue evidence="4">Blood</tissue>
    </source>
</reference>
<dbReference type="GO" id="GO:0004523">
    <property type="term" value="F:RNA-DNA hybrid ribonuclease activity"/>
    <property type="evidence" value="ECO:0007669"/>
    <property type="project" value="UniProtKB-EC"/>
</dbReference>
<dbReference type="PROSITE" id="PS50878">
    <property type="entry name" value="RT_POL"/>
    <property type="match status" value="1"/>
</dbReference>
<proteinExistence type="inferred from homology"/>
<keyword evidence="5" id="KW-1185">Reference proteome</keyword>
<organism evidence="4 5">
    <name type="scientific">Cirrhinus mrigala</name>
    <name type="common">Mrigala</name>
    <dbReference type="NCBI Taxonomy" id="683832"/>
    <lineage>
        <taxon>Eukaryota</taxon>
        <taxon>Metazoa</taxon>
        <taxon>Chordata</taxon>
        <taxon>Craniata</taxon>
        <taxon>Vertebrata</taxon>
        <taxon>Euteleostomi</taxon>
        <taxon>Actinopterygii</taxon>
        <taxon>Neopterygii</taxon>
        <taxon>Teleostei</taxon>
        <taxon>Ostariophysi</taxon>
        <taxon>Cypriniformes</taxon>
        <taxon>Cyprinidae</taxon>
        <taxon>Labeoninae</taxon>
        <taxon>Labeonini</taxon>
        <taxon>Cirrhinus</taxon>
    </lineage>
</organism>
<dbReference type="InterPro" id="IPR043128">
    <property type="entry name" value="Rev_trsase/Diguanyl_cyclase"/>
</dbReference>
<comment type="caution">
    <text evidence="4">The sequence shown here is derived from an EMBL/GenBank/DDBJ whole genome shotgun (WGS) entry which is preliminary data.</text>
</comment>
<dbReference type="InterPro" id="IPR000477">
    <property type="entry name" value="RT_dom"/>
</dbReference>
<protein>
    <recommendedName>
        <fullName evidence="2">ribonuclease H</fullName>
        <ecNumber evidence="2">3.1.26.4</ecNumber>
    </recommendedName>
</protein>
<gene>
    <name evidence="4" type="ORF">M9458_043786</name>
</gene>